<keyword evidence="4" id="KW-0804">Transcription</keyword>
<reference evidence="6 7" key="1">
    <citation type="submission" date="2020-11" db="EMBL/GenBank/DDBJ databases">
        <title>WGS of Herminiimonas contaminans strain Marseille-Q4544 isolated from planarians Schmidtea mediterranea.</title>
        <authorList>
            <person name="Kangale L."/>
        </authorList>
    </citation>
    <scope>NUCLEOTIDE SEQUENCE [LARGE SCALE GENOMIC DNA]</scope>
    <source>
        <strain evidence="6 7">Marseille-Q4544</strain>
    </source>
</reference>
<comment type="similarity">
    <text evidence="1">Belongs to the LysR transcriptional regulatory family.</text>
</comment>
<evidence type="ECO:0000259" key="5">
    <source>
        <dbReference type="PROSITE" id="PS50931"/>
    </source>
</evidence>
<dbReference type="PANTHER" id="PTHR30537">
    <property type="entry name" value="HTH-TYPE TRANSCRIPTIONAL REGULATOR"/>
    <property type="match status" value="1"/>
</dbReference>
<dbReference type="InterPro" id="IPR005119">
    <property type="entry name" value="LysR_subst-bd"/>
</dbReference>
<evidence type="ECO:0000256" key="1">
    <source>
        <dbReference type="ARBA" id="ARBA00009437"/>
    </source>
</evidence>
<dbReference type="PROSITE" id="PS50931">
    <property type="entry name" value="HTH_LYSR"/>
    <property type="match status" value="1"/>
</dbReference>
<protein>
    <submittedName>
        <fullName evidence="6">LysR family transcriptional regulator</fullName>
    </submittedName>
</protein>
<sequence length="316" mass="35635">MIDIKLIESFVLLMRNGSLGRAENEGGIPKTTISRQIAKLEEILGVQLFLRSTRRIAPTEAGTAFYAHCERIIADLNAGLATAQTDVQNLSEGLRGDLYLLTNNHLSTSFVSRVLGLYLDSYPGVTCHLDLVGEEITSIPDNVDCYVCSQPPNQPNLVAKLLGNLTYRLYASPEYLRRNGTPTRPEDLEQHPRIVLTTSPRAGGWHLRSQDASFHSQPRTIVTTNDYWVTKTFAIDGYGIVLLPDFFTRPEIDAGILIPLLPDWHADKVPVYCVYQQQRYMGRKLRALVDLMADSFMQIETFQRYVGHAIPKRREK</sequence>
<dbReference type="CDD" id="cd08422">
    <property type="entry name" value="PBP2_CrgA_like"/>
    <property type="match status" value="1"/>
</dbReference>
<dbReference type="InterPro" id="IPR036388">
    <property type="entry name" value="WH-like_DNA-bd_sf"/>
</dbReference>
<dbReference type="SUPFAM" id="SSF53850">
    <property type="entry name" value="Periplasmic binding protein-like II"/>
    <property type="match status" value="1"/>
</dbReference>
<dbReference type="Gene3D" id="1.10.10.10">
    <property type="entry name" value="Winged helix-like DNA-binding domain superfamily/Winged helix DNA-binding domain"/>
    <property type="match status" value="1"/>
</dbReference>
<dbReference type="RefSeq" id="WP_012079525.1">
    <property type="nucleotide sequence ID" value="NZ_JADOEL010000012.1"/>
</dbReference>
<dbReference type="Gene3D" id="3.40.190.290">
    <property type="match status" value="1"/>
</dbReference>
<dbReference type="Pfam" id="PF00126">
    <property type="entry name" value="HTH_1"/>
    <property type="match status" value="1"/>
</dbReference>
<keyword evidence="2" id="KW-0805">Transcription regulation</keyword>
<dbReference type="InterPro" id="IPR036390">
    <property type="entry name" value="WH_DNA-bd_sf"/>
</dbReference>
<name>A0ABS0EVC8_9BURK</name>
<dbReference type="InterPro" id="IPR058163">
    <property type="entry name" value="LysR-type_TF_proteobact-type"/>
</dbReference>
<comment type="caution">
    <text evidence="6">The sequence shown here is derived from an EMBL/GenBank/DDBJ whole genome shotgun (WGS) entry which is preliminary data.</text>
</comment>
<dbReference type="PANTHER" id="PTHR30537:SF68">
    <property type="entry name" value="TRANSCRIPTIONAL REGULATOR-RELATED"/>
    <property type="match status" value="1"/>
</dbReference>
<dbReference type="InterPro" id="IPR000847">
    <property type="entry name" value="LysR_HTH_N"/>
</dbReference>
<keyword evidence="7" id="KW-1185">Reference proteome</keyword>
<evidence type="ECO:0000256" key="2">
    <source>
        <dbReference type="ARBA" id="ARBA00023015"/>
    </source>
</evidence>
<dbReference type="SUPFAM" id="SSF46785">
    <property type="entry name" value="Winged helix' DNA-binding domain"/>
    <property type="match status" value="1"/>
</dbReference>
<gene>
    <name evidence="6" type="ORF">IXC47_14050</name>
</gene>
<dbReference type="EMBL" id="JADOEL010000012">
    <property type="protein sequence ID" value="MBF8178807.1"/>
    <property type="molecule type" value="Genomic_DNA"/>
</dbReference>
<dbReference type="Pfam" id="PF03466">
    <property type="entry name" value="LysR_substrate"/>
    <property type="match status" value="1"/>
</dbReference>
<keyword evidence="3" id="KW-0238">DNA-binding</keyword>
<accession>A0ABS0EVC8</accession>
<feature type="domain" description="HTH lysR-type" evidence="5">
    <location>
        <begin position="2"/>
        <end position="59"/>
    </location>
</feature>
<organism evidence="6 7">
    <name type="scientific">Herminiimonas contaminans</name>
    <dbReference type="NCBI Taxonomy" id="1111140"/>
    <lineage>
        <taxon>Bacteria</taxon>
        <taxon>Pseudomonadati</taxon>
        <taxon>Pseudomonadota</taxon>
        <taxon>Betaproteobacteria</taxon>
        <taxon>Burkholderiales</taxon>
        <taxon>Oxalobacteraceae</taxon>
        <taxon>Herminiimonas</taxon>
    </lineage>
</organism>
<proteinExistence type="inferred from homology"/>
<dbReference type="Proteomes" id="UP000657372">
    <property type="component" value="Unassembled WGS sequence"/>
</dbReference>
<evidence type="ECO:0000313" key="7">
    <source>
        <dbReference type="Proteomes" id="UP000657372"/>
    </source>
</evidence>
<evidence type="ECO:0000256" key="4">
    <source>
        <dbReference type="ARBA" id="ARBA00023163"/>
    </source>
</evidence>
<evidence type="ECO:0000313" key="6">
    <source>
        <dbReference type="EMBL" id="MBF8178807.1"/>
    </source>
</evidence>
<evidence type="ECO:0000256" key="3">
    <source>
        <dbReference type="ARBA" id="ARBA00023125"/>
    </source>
</evidence>